<accession>A0A2T4GDJ8</accession>
<reference evidence="3 4" key="1">
    <citation type="submission" date="2018-02" db="EMBL/GenBank/DDBJ databases">
        <title>Fusarium culmorum secondary metabolites in fungal-bacterial-plant interactions.</title>
        <authorList>
            <person name="Schmidt R."/>
        </authorList>
    </citation>
    <scope>NUCLEOTIDE SEQUENCE [LARGE SCALE GENOMIC DNA]</scope>
    <source>
        <strain evidence="3 4">PV</strain>
    </source>
</reference>
<comment type="caution">
    <text evidence="3">The sequence shown here is derived from an EMBL/GenBank/DDBJ whole genome shotgun (WGS) entry which is preliminary data.</text>
</comment>
<gene>
    <name evidence="3" type="ORF">FCULG_00010206</name>
</gene>
<dbReference type="OrthoDB" id="3511049at2759"/>
<evidence type="ECO:0000313" key="3">
    <source>
        <dbReference type="EMBL" id="PTD01601.1"/>
    </source>
</evidence>
<name>A0A2T4GDJ8_FUSCU</name>
<dbReference type="Pfam" id="PF10544">
    <property type="entry name" value="T5orf172"/>
    <property type="match status" value="1"/>
</dbReference>
<evidence type="ECO:0000259" key="2">
    <source>
        <dbReference type="Pfam" id="PF10544"/>
    </source>
</evidence>
<keyword evidence="1" id="KW-0175">Coiled coil</keyword>
<dbReference type="EMBL" id="PVEM01000028">
    <property type="protein sequence ID" value="PTD01601.1"/>
    <property type="molecule type" value="Genomic_DNA"/>
</dbReference>
<proteinExistence type="predicted"/>
<organism evidence="3 4">
    <name type="scientific">Fusarium culmorum</name>
    <dbReference type="NCBI Taxonomy" id="5516"/>
    <lineage>
        <taxon>Eukaryota</taxon>
        <taxon>Fungi</taxon>
        <taxon>Dikarya</taxon>
        <taxon>Ascomycota</taxon>
        <taxon>Pezizomycotina</taxon>
        <taxon>Sordariomycetes</taxon>
        <taxon>Hypocreomycetidae</taxon>
        <taxon>Hypocreales</taxon>
        <taxon>Nectriaceae</taxon>
        <taxon>Fusarium</taxon>
    </lineage>
</organism>
<feature type="domain" description="Bacteriophage T5 Orf172 DNA-binding" evidence="2">
    <location>
        <begin position="5"/>
        <end position="53"/>
    </location>
</feature>
<keyword evidence="4" id="KW-1185">Reference proteome</keyword>
<feature type="coiled-coil region" evidence="1">
    <location>
        <begin position="111"/>
        <end position="149"/>
    </location>
</feature>
<dbReference type="OMA" id="WFNISKR"/>
<evidence type="ECO:0000256" key="1">
    <source>
        <dbReference type="SAM" id="Coils"/>
    </source>
</evidence>
<dbReference type="InterPro" id="IPR018306">
    <property type="entry name" value="Phage_T5_Orf172_DNA-bd"/>
</dbReference>
<dbReference type="Proteomes" id="UP000241587">
    <property type="component" value="Unassembled WGS sequence"/>
</dbReference>
<sequence length="154" mass="17965">MPFAVKKMEGLIHRTLHKEAEYASCPAESCKKKHREWFNISKREAKGVVEMWKKLSELEPYTETRQLNDIWQGIATAQLAKPWSPDAKVWLKEELLTIVSKEEKLAKLAKLAKLQDSLDRKKQEREGIKQQLLQAEEDEERLRKQLEGLAIGNR</sequence>
<protein>
    <recommendedName>
        <fullName evidence="2">Bacteriophage T5 Orf172 DNA-binding domain-containing protein</fullName>
    </recommendedName>
</protein>
<evidence type="ECO:0000313" key="4">
    <source>
        <dbReference type="Proteomes" id="UP000241587"/>
    </source>
</evidence>
<dbReference type="AlphaFoldDB" id="A0A2T4GDJ8"/>